<protein>
    <recommendedName>
        <fullName evidence="2">Protein kinase domain-containing protein</fullName>
    </recommendedName>
</protein>
<dbReference type="InParanoid" id="A0A1X7T1N5"/>
<sequence length="84" mass="9456">MDVYSYSVLLLEMTITRPPATTLSERDKQVQTASTAWPAMKSIIEDGIAVDPRAHPVIIIIIDKLKNIIVSPRDFPKRPNRPTN</sequence>
<reference evidence="1" key="1">
    <citation type="submission" date="2017-05" db="UniProtKB">
        <authorList>
            <consortium name="EnsemblMetazoa"/>
        </authorList>
    </citation>
    <scope>IDENTIFICATION</scope>
</reference>
<evidence type="ECO:0008006" key="2">
    <source>
        <dbReference type="Google" id="ProtNLM"/>
    </source>
</evidence>
<dbReference type="OrthoDB" id="310217at2759"/>
<evidence type="ECO:0000313" key="1">
    <source>
        <dbReference type="EnsemblMetazoa" id="Aqu2.1.08118_001"/>
    </source>
</evidence>
<accession>A0A1X7T1N5</accession>
<organism evidence="1">
    <name type="scientific">Amphimedon queenslandica</name>
    <name type="common">Sponge</name>
    <dbReference type="NCBI Taxonomy" id="400682"/>
    <lineage>
        <taxon>Eukaryota</taxon>
        <taxon>Metazoa</taxon>
        <taxon>Porifera</taxon>
        <taxon>Demospongiae</taxon>
        <taxon>Heteroscleromorpha</taxon>
        <taxon>Haplosclerida</taxon>
        <taxon>Niphatidae</taxon>
        <taxon>Amphimedon</taxon>
    </lineage>
</organism>
<dbReference type="EnsemblMetazoa" id="Aqu2.1.08118_001">
    <property type="protein sequence ID" value="Aqu2.1.08118_001"/>
    <property type="gene ID" value="Aqu2.1.08118"/>
</dbReference>
<proteinExistence type="predicted"/>
<name>A0A1X7T1N5_AMPQE</name>
<dbReference type="AlphaFoldDB" id="A0A1X7T1N5"/>